<keyword evidence="2" id="KW-1185">Reference proteome</keyword>
<evidence type="ECO:0000313" key="2">
    <source>
        <dbReference type="Proteomes" id="UP001227268"/>
    </source>
</evidence>
<reference evidence="1" key="1">
    <citation type="submission" date="2023-04" db="EMBL/GenBank/DDBJ databases">
        <title>Draft Genome sequencing of Naganishia species isolated from polar environments using Oxford Nanopore Technology.</title>
        <authorList>
            <person name="Leo P."/>
            <person name="Venkateswaran K."/>
        </authorList>
    </citation>
    <scope>NUCLEOTIDE SEQUENCE</scope>
    <source>
        <strain evidence="1">MNA-CCFEE 5423</strain>
    </source>
</reference>
<comment type="caution">
    <text evidence="1">The sequence shown here is derived from an EMBL/GenBank/DDBJ whole genome shotgun (WGS) entry which is preliminary data.</text>
</comment>
<organism evidence="1 2">
    <name type="scientific">Naganishia friedmannii</name>
    <dbReference type="NCBI Taxonomy" id="89922"/>
    <lineage>
        <taxon>Eukaryota</taxon>
        <taxon>Fungi</taxon>
        <taxon>Dikarya</taxon>
        <taxon>Basidiomycota</taxon>
        <taxon>Agaricomycotina</taxon>
        <taxon>Tremellomycetes</taxon>
        <taxon>Filobasidiales</taxon>
        <taxon>Filobasidiaceae</taxon>
        <taxon>Naganishia</taxon>
    </lineage>
</organism>
<name>A0ACC2V008_9TREE</name>
<proteinExistence type="predicted"/>
<protein>
    <submittedName>
        <fullName evidence="1">Uncharacterized protein</fullName>
    </submittedName>
</protein>
<evidence type="ECO:0000313" key="1">
    <source>
        <dbReference type="EMBL" id="KAJ9092265.1"/>
    </source>
</evidence>
<accession>A0ACC2V008</accession>
<sequence length="227" mass="24409">MQQSDLTNANGQLRDPGNPTTGNLDVTNPGVVSREMQTVVEQLESRTEPVSENEIAAAFAVVTIFAAAPASVLLAFVLEAYDIAKDVQRCKKNDNGANDKYGTINCFPLTRVSSTVLAALGIALMAHYCGSRHTVPPQGSLRTTSEHMTRESSYHSSANHSGHPDGINLDYTVAPTVRGSTAPDDESAGTELQSLDPTASAQVTWEDREIDPNNPFQDPPPPYLRDN</sequence>
<dbReference type="EMBL" id="JASBWT010000040">
    <property type="protein sequence ID" value="KAJ9092265.1"/>
    <property type="molecule type" value="Genomic_DNA"/>
</dbReference>
<dbReference type="Proteomes" id="UP001227268">
    <property type="component" value="Unassembled WGS sequence"/>
</dbReference>
<gene>
    <name evidence="1" type="ORF">QFC21_006907</name>
</gene>